<evidence type="ECO:0000313" key="2">
    <source>
        <dbReference type="Proteomes" id="UP000014060"/>
    </source>
</evidence>
<reference evidence="1 2" key="1">
    <citation type="submission" date="2013-01" db="EMBL/GenBank/DDBJ databases">
        <title>The Genome Sequence of Bacillus cereus TIAC219.</title>
        <authorList>
            <consortium name="The Broad Institute Genome Sequencing Platform"/>
            <consortium name="The Broad Institute Genome Sequencing Center for Infectious Disease"/>
            <person name="Feldgarden M."/>
            <person name="Van der Auwera G.A."/>
            <person name="Mahillon J."/>
            <person name="Duprez V."/>
            <person name="Timmery S."/>
            <person name="Mattelet C."/>
            <person name="Dierick K."/>
            <person name="Sun M."/>
            <person name="Yu Z."/>
            <person name="Zhu L."/>
            <person name="Hu X."/>
            <person name="Shank E.B."/>
            <person name="Swiecicka I."/>
            <person name="Hansen B.M."/>
            <person name="Andrup L."/>
            <person name="Walker B."/>
            <person name="Young S.K."/>
            <person name="Zeng Q."/>
            <person name="Gargeya S."/>
            <person name="Fitzgerald M."/>
            <person name="Haas B."/>
            <person name="Abouelleil A."/>
            <person name="Alvarado L."/>
            <person name="Arachchi H.M."/>
            <person name="Berlin A.M."/>
            <person name="Chapman S.B."/>
            <person name="Dewar J."/>
            <person name="Goldberg J."/>
            <person name="Griggs A."/>
            <person name="Gujja S."/>
            <person name="Hansen M."/>
            <person name="Howarth C."/>
            <person name="Imamovic A."/>
            <person name="Larimer J."/>
            <person name="McCowan C."/>
            <person name="Murphy C."/>
            <person name="Neiman D."/>
            <person name="Pearson M."/>
            <person name="Priest M."/>
            <person name="Roberts A."/>
            <person name="Saif S."/>
            <person name="Shea T."/>
            <person name="Sisk P."/>
            <person name="Sykes S."/>
            <person name="Wortman J."/>
            <person name="Nusbaum C."/>
            <person name="Birren B."/>
        </authorList>
    </citation>
    <scope>NUCLEOTIDE SEQUENCE [LARGE SCALE GENOMIC DNA]</scope>
    <source>
        <strain evidence="1 2">TIAC219</strain>
    </source>
</reference>
<dbReference type="SUPFAM" id="SSF53474">
    <property type="entry name" value="alpha/beta-Hydrolases"/>
    <property type="match status" value="1"/>
</dbReference>
<dbReference type="InterPro" id="IPR029058">
    <property type="entry name" value="AB_hydrolase_fold"/>
</dbReference>
<proteinExistence type="predicted"/>
<gene>
    <name evidence="1" type="ORF">IAY_01213</name>
</gene>
<name>A0ABC9T2V3_BACCE</name>
<sequence>MAPWLPKIEEWDELLSVLQDKHIKGYIVCGDQDEDCFESVQQFVQLLRDKNIEHKYKVVPDLDHNYPINFDELLKEAIEYIGNENNK</sequence>
<protein>
    <submittedName>
        <fullName evidence="1">Uncharacterized protein</fullName>
    </submittedName>
</protein>
<dbReference type="Proteomes" id="UP000014060">
    <property type="component" value="Unassembled WGS sequence"/>
</dbReference>
<dbReference type="EMBL" id="AHCJ01000017">
    <property type="protein sequence ID" value="EOQ68344.1"/>
    <property type="molecule type" value="Genomic_DNA"/>
</dbReference>
<accession>A0ABC9T2V3</accession>
<organism evidence="1 2">
    <name type="scientific">Bacillus cereus TIAC219</name>
    <dbReference type="NCBI Taxonomy" id="718222"/>
    <lineage>
        <taxon>Bacteria</taxon>
        <taxon>Bacillati</taxon>
        <taxon>Bacillota</taxon>
        <taxon>Bacilli</taxon>
        <taxon>Bacillales</taxon>
        <taxon>Bacillaceae</taxon>
        <taxon>Bacillus</taxon>
        <taxon>Bacillus cereus group</taxon>
    </lineage>
</organism>
<comment type="caution">
    <text evidence="1">The sequence shown here is derived from an EMBL/GenBank/DDBJ whole genome shotgun (WGS) entry which is preliminary data.</text>
</comment>
<evidence type="ECO:0000313" key="1">
    <source>
        <dbReference type="EMBL" id="EOQ68344.1"/>
    </source>
</evidence>
<dbReference type="Gene3D" id="3.40.50.1820">
    <property type="entry name" value="alpha/beta hydrolase"/>
    <property type="match status" value="1"/>
</dbReference>
<dbReference type="AlphaFoldDB" id="A0ABC9T2V3"/>